<name>A0A1V6RZ18_9EURO</name>
<proteinExistence type="predicted"/>
<evidence type="ECO:0000256" key="1">
    <source>
        <dbReference type="SAM" id="MobiDB-lite"/>
    </source>
</evidence>
<protein>
    <submittedName>
        <fullName evidence="2">Uncharacterized protein</fullName>
    </submittedName>
</protein>
<keyword evidence="3" id="KW-1185">Reference proteome</keyword>
<dbReference type="Proteomes" id="UP000191518">
    <property type="component" value="Unassembled WGS sequence"/>
</dbReference>
<feature type="region of interest" description="Disordered" evidence="1">
    <location>
        <begin position="1"/>
        <end position="38"/>
    </location>
</feature>
<dbReference type="STRING" id="29845.A0A1V6RZ18"/>
<evidence type="ECO:0000313" key="2">
    <source>
        <dbReference type="EMBL" id="OQE06858.1"/>
    </source>
</evidence>
<organism evidence="2 3">
    <name type="scientific">Penicillium vulpinum</name>
    <dbReference type="NCBI Taxonomy" id="29845"/>
    <lineage>
        <taxon>Eukaryota</taxon>
        <taxon>Fungi</taxon>
        <taxon>Dikarya</taxon>
        <taxon>Ascomycota</taxon>
        <taxon>Pezizomycotina</taxon>
        <taxon>Eurotiomycetes</taxon>
        <taxon>Eurotiomycetidae</taxon>
        <taxon>Eurotiales</taxon>
        <taxon>Aspergillaceae</taxon>
        <taxon>Penicillium</taxon>
    </lineage>
</organism>
<reference evidence="3" key="1">
    <citation type="journal article" date="2017" name="Nat. Microbiol.">
        <title>Global analysis of biosynthetic gene clusters reveals vast potential of secondary metabolite production in Penicillium species.</title>
        <authorList>
            <person name="Nielsen J.C."/>
            <person name="Grijseels S."/>
            <person name="Prigent S."/>
            <person name="Ji B."/>
            <person name="Dainat J."/>
            <person name="Nielsen K.F."/>
            <person name="Frisvad J.C."/>
            <person name="Workman M."/>
            <person name="Nielsen J."/>
        </authorList>
    </citation>
    <scope>NUCLEOTIDE SEQUENCE [LARGE SCALE GENOMIC DNA]</scope>
    <source>
        <strain evidence="3">IBT 29486</strain>
    </source>
</reference>
<dbReference type="AlphaFoldDB" id="A0A1V6RZ18"/>
<dbReference type="EMBL" id="MDYP01000016">
    <property type="protein sequence ID" value="OQE06858.1"/>
    <property type="molecule type" value="Genomic_DNA"/>
</dbReference>
<gene>
    <name evidence="2" type="ORF">PENVUL_c016G06066</name>
</gene>
<accession>A0A1V6RZ18</accession>
<feature type="compositionally biased region" description="Low complexity" evidence="1">
    <location>
        <begin position="13"/>
        <end position="32"/>
    </location>
</feature>
<comment type="caution">
    <text evidence="2">The sequence shown here is derived from an EMBL/GenBank/DDBJ whole genome shotgun (WGS) entry which is preliminary data.</text>
</comment>
<dbReference type="OrthoDB" id="4327522at2759"/>
<evidence type="ECO:0000313" key="3">
    <source>
        <dbReference type="Proteomes" id="UP000191518"/>
    </source>
</evidence>
<sequence length="231" mass="25935">MASNNTDHRAGDTADTPDSSPNSSSDSQTTNTGQRAILTTKDLDANNIDSNDKVDIKIDLDNADVRPTPETQASNLPKLTEAIITNVPRRLKTNSKNLDQWVFRVKFALAQIRLEHLINSSVPHPVRGQHNYNRWVQWSRTVANWLYLHVDERIQDRLKQLPKAPNTADAVFDGIMKIVHESDKVVKGSVKLDGYDDQKISDLQAIRKYITAHQTPCHLLGLRLLAGSSLR</sequence>
<feature type="compositionally biased region" description="Basic and acidic residues" evidence="1">
    <location>
        <begin position="1"/>
        <end position="12"/>
    </location>
</feature>